<dbReference type="PRINTS" id="PR00413">
    <property type="entry name" value="HADHALOGNASE"/>
</dbReference>
<dbReference type="SFLD" id="SFLDG01129">
    <property type="entry name" value="C1.5:_HAD__Beta-PGM__Phosphata"/>
    <property type="match status" value="1"/>
</dbReference>
<dbReference type="RefSeq" id="WP_006598069.1">
    <property type="nucleotide sequence ID" value="NZ_GL622359.1"/>
</dbReference>
<dbReference type="Gene3D" id="1.10.150.240">
    <property type="entry name" value="Putative phosphatase, domain 2"/>
    <property type="match status" value="1"/>
</dbReference>
<gene>
    <name evidence="1" type="ORF">HMP0721_0647</name>
</gene>
<dbReference type="SUPFAM" id="SSF56784">
    <property type="entry name" value="HAD-like"/>
    <property type="match status" value="1"/>
</dbReference>
<protein>
    <submittedName>
        <fullName evidence="1">HAD hydrolase, family IA, variant 3</fullName>
    </submittedName>
</protein>
<comment type="caution">
    <text evidence="1">The sequence shown here is derived from an EMBL/GenBank/DDBJ whole genome shotgun (WGS) entry which is preliminary data.</text>
</comment>
<reference evidence="1 2" key="1">
    <citation type="submission" date="2010-12" db="EMBL/GenBank/DDBJ databases">
        <authorList>
            <person name="Muzny D."/>
            <person name="Qin X."/>
            <person name="Deng J."/>
            <person name="Jiang H."/>
            <person name="Liu Y."/>
            <person name="Qu J."/>
            <person name="Song X.-Z."/>
            <person name="Zhang L."/>
            <person name="Thornton R."/>
            <person name="Coyle M."/>
            <person name="Francisco L."/>
            <person name="Jackson L."/>
            <person name="Javaid M."/>
            <person name="Korchina V."/>
            <person name="Kovar C."/>
            <person name="Mata R."/>
            <person name="Mathew T."/>
            <person name="Ngo R."/>
            <person name="Nguyen L."/>
            <person name="Nguyen N."/>
            <person name="Okwuonu G."/>
            <person name="Ongeri F."/>
            <person name="Pham C."/>
            <person name="Simmons D."/>
            <person name="Wilczek-Boney K."/>
            <person name="Hale W."/>
            <person name="Jakkamsetti A."/>
            <person name="Pham P."/>
            <person name="Ruth R."/>
            <person name="San Lucas F."/>
            <person name="Warren J."/>
            <person name="Zhang J."/>
            <person name="Zhao Z."/>
            <person name="Zhou C."/>
            <person name="Zhu D."/>
            <person name="Lee S."/>
            <person name="Bess C."/>
            <person name="Blankenburg K."/>
            <person name="Forbes L."/>
            <person name="Fu Q."/>
            <person name="Gubbala S."/>
            <person name="Hirani K."/>
            <person name="Jayaseelan J.C."/>
            <person name="Lara F."/>
            <person name="Munidasa M."/>
            <person name="Palculict T."/>
            <person name="Patil S."/>
            <person name="Pu L.-L."/>
            <person name="Saada N."/>
            <person name="Tang L."/>
            <person name="Weissenberger G."/>
            <person name="Zhu Y."/>
            <person name="Hemphill L."/>
            <person name="Shang Y."/>
            <person name="Youmans B."/>
            <person name="Ayvaz T."/>
            <person name="Ross M."/>
            <person name="Santibanez J."/>
            <person name="Aqrawi P."/>
            <person name="Gross S."/>
            <person name="Joshi V."/>
            <person name="Fowler G."/>
            <person name="Nazareth L."/>
            <person name="Reid J."/>
            <person name="Worley K."/>
            <person name="Petrosino J."/>
            <person name="Highlander S."/>
            <person name="Gibbs R."/>
        </authorList>
    </citation>
    <scope>NUCLEOTIDE SEQUENCE [LARGE SCALE GENOMIC DNA]</scope>
    <source>
        <strain evidence="1 2">ATCC 23263</strain>
    </source>
</reference>
<sequence length="219" mass="24638">MHEKYRGIIFDMDGVLIDSEPMYKTIEDEMYRSLGIAPTPEMIRKSMGRGCENWWRDLKDWYHLEIDPAVQAEKETAFYLAHLEDPVRRPALFPDVRRCFESLYKTGYHLAIASGSARKVVEKVVALLGVSDWIDGFLTSEDVADGKPHPAIMLQSAQNMGVMPETCLVIDDATNGLKAAQRAGMDCWLFASAAEGIADASLANDVVESHREIMDRLLR</sequence>
<dbReference type="InterPro" id="IPR023198">
    <property type="entry name" value="PGP-like_dom2"/>
</dbReference>
<dbReference type="NCBIfam" id="TIGR01509">
    <property type="entry name" value="HAD-SF-IA-v3"/>
    <property type="match status" value="1"/>
</dbReference>
<dbReference type="Gene3D" id="3.40.50.1000">
    <property type="entry name" value="HAD superfamily/HAD-like"/>
    <property type="match status" value="1"/>
</dbReference>
<dbReference type="PANTHER" id="PTHR43434:SF1">
    <property type="entry name" value="PHOSPHOGLYCOLATE PHOSPHATASE"/>
    <property type="match status" value="1"/>
</dbReference>
<dbReference type="HOGENOM" id="CLU_045011_13_1_9"/>
<dbReference type="SFLD" id="SFLDS00003">
    <property type="entry name" value="Haloacid_Dehalogenase"/>
    <property type="match status" value="1"/>
</dbReference>
<dbReference type="InterPro" id="IPR036412">
    <property type="entry name" value="HAD-like_sf"/>
</dbReference>
<keyword evidence="2" id="KW-1185">Reference proteome</keyword>
<organism evidence="1 2">
    <name type="scientific">Pseudoramibacter alactolyticus ATCC 23263</name>
    <dbReference type="NCBI Taxonomy" id="887929"/>
    <lineage>
        <taxon>Bacteria</taxon>
        <taxon>Bacillati</taxon>
        <taxon>Bacillota</taxon>
        <taxon>Clostridia</taxon>
        <taxon>Eubacteriales</taxon>
        <taxon>Eubacteriaceae</taxon>
        <taxon>Pseudoramibacter</taxon>
    </lineage>
</organism>
<dbReference type="AlphaFoldDB" id="E6MF64"/>
<evidence type="ECO:0000313" key="2">
    <source>
        <dbReference type="Proteomes" id="UP000004754"/>
    </source>
</evidence>
<dbReference type="SFLD" id="SFLDG01135">
    <property type="entry name" value="C1.5.6:_HAD__Beta-PGM__Phospha"/>
    <property type="match status" value="1"/>
</dbReference>
<proteinExistence type="predicted"/>
<keyword evidence="1" id="KW-0378">Hydrolase</keyword>
<dbReference type="STRING" id="887929.HMP0721_0647"/>
<dbReference type="InterPro" id="IPR023214">
    <property type="entry name" value="HAD_sf"/>
</dbReference>
<evidence type="ECO:0000313" key="1">
    <source>
        <dbReference type="EMBL" id="EFV02224.1"/>
    </source>
</evidence>
<dbReference type="InterPro" id="IPR006439">
    <property type="entry name" value="HAD-SF_hydro_IA"/>
</dbReference>
<accession>E6MF64</accession>
<dbReference type="GO" id="GO:0008967">
    <property type="term" value="F:phosphoglycolate phosphatase activity"/>
    <property type="evidence" value="ECO:0007669"/>
    <property type="project" value="TreeGrafter"/>
</dbReference>
<dbReference type="Proteomes" id="UP000004754">
    <property type="component" value="Unassembled WGS sequence"/>
</dbReference>
<dbReference type="GO" id="GO:0006281">
    <property type="term" value="P:DNA repair"/>
    <property type="evidence" value="ECO:0007669"/>
    <property type="project" value="TreeGrafter"/>
</dbReference>
<name>E6MF64_9FIRM</name>
<dbReference type="PANTHER" id="PTHR43434">
    <property type="entry name" value="PHOSPHOGLYCOLATE PHOSPHATASE"/>
    <property type="match status" value="1"/>
</dbReference>
<dbReference type="OrthoDB" id="9797743at2"/>
<dbReference type="Pfam" id="PF00702">
    <property type="entry name" value="Hydrolase"/>
    <property type="match status" value="1"/>
</dbReference>
<dbReference type="InterPro" id="IPR050155">
    <property type="entry name" value="HAD-like_hydrolase_sf"/>
</dbReference>
<dbReference type="eggNOG" id="COG0637">
    <property type="taxonomic scope" value="Bacteria"/>
</dbReference>
<dbReference type="EMBL" id="AEQN01000011">
    <property type="protein sequence ID" value="EFV02224.1"/>
    <property type="molecule type" value="Genomic_DNA"/>
</dbReference>